<proteinExistence type="predicted"/>
<keyword evidence="5" id="KW-1185">Reference proteome</keyword>
<dbReference type="GO" id="GO:0071949">
    <property type="term" value="F:FAD binding"/>
    <property type="evidence" value="ECO:0007669"/>
    <property type="project" value="InterPro"/>
</dbReference>
<dbReference type="InterPro" id="IPR016164">
    <property type="entry name" value="FAD-linked_Oxase-like_C"/>
</dbReference>
<dbReference type="PROSITE" id="PS51387">
    <property type="entry name" value="FAD_PCMH"/>
    <property type="match status" value="1"/>
</dbReference>
<dbReference type="GO" id="GO:0003824">
    <property type="term" value="F:catalytic activity"/>
    <property type="evidence" value="ECO:0007669"/>
    <property type="project" value="InterPro"/>
</dbReference>
<dbReference type="InterPro" id="IPR006094">
    <property type="entry name" value="Oxid_FAD_bind_N"/>
</dbReference>
<dbReference type="STRING" id="1188229.GlitD10_1334"/>
<dbReference type="KEGG" id="glt:GlitD10_1334"/>
<name>A0A1J0ACK5_9CYAN</name>
<dbReference type="Pfam" id="PF01565">
    <property type="entry name" value="FAD_binding_4"/>
    <property type="match status" value="1"/>
</dbReference>
<dbReference type="EMBL" id="CP017675">
    <property type="protein sequence ID" value="APB33655.1"/>
    <property type="molecule type" value="Genomic_DNA"/>
</dbReference>
<dbReference type="InterPro" id="IPR016166">
    <property type="entry name" value="FAD-bd_PCMH"/>
</dbReference>
<dbReference type="RefSeq" id="WP_084111543.1">
    <property type="nucleotide sequence ID" value="NZ_CP017675.1"/>
</dbReference>
<reference evidence="4 5" key="1">
    <citation type="submission" date="2016-10" db="EMBL/GenBank/DDBJ databases">
        <title>Description of Gloeomargarita lithophora gen. nov., sp. nov., a thylakoid-bearing basal-branching cyanobacterium with intracellular carbonates, and proposal for Gloeomargaritales ord. nov.</title>
        <authorList>
            <person name="Moreira D."/>
            <person name="Tavera R."/>
            <person name="Benzerara K."/>
            <person name="Skouri-Panet F."/>
            <person name="Couradeau E."/>
            <person name="Gerard E."/>
            <person name="Loussert C."/>
            <person name="Novelo E."/>
            <person name="Zivanovic Y."/>
            <person name="Lopez-Garcia P."/>
        </authorList>
    </citation>
    <scope>NUCLEOTIDE SEQUENCE [LARGE SCALE GENOMIC DNA]</scope>
    <source>
        <strain evidence="4 5">D10</strain>
    </source>
</reference>
<dbReference type="PANTHER" id="PTHR11748">
    <property type="entry name" value="D-LACTATE DEHYDROGENASE"/>
    <property type="match status" value="1"/>
</dbReference>
<sequence>MGIITLEPVDNWGQPVDNLGITGDNLGITGSECDKLLQVPLRPGTVAELGDTLRQGGGQAVGLQGQNSKAHWGNPRNGGLTIISTAALNRILSYEVADLVVTVEAGVKWVDLQGMLAERGQFWPVYPLYPDQATIGGMIATADGGAWRQRYGGVRDGVLGLHWVRPDGAEAKAGGRVVKNVAGYDLMKLLTGAWGTLGCITQATLRLYPLPPVTRSFLVQGADLAVLRQGLLDSALQPTAWDVLSTALVGQLGYPARVSLWLELRGTGVTVAEQVERLAVLCPGVTIKEIAPETIDQLTKILSLPGTQPQVLLKIGVLPARTVALAEYLQQIVPQAWVQLHSGVGLGRCVLAAVPANFPELVTQIREFVQPQGFVSVVAGPNIPDRWDVRGNGLSLMRRVKEQLDPQHRLNPGRWLWD</sequence>
<dbReference type="InterPro" id="IPR016169">
    <property type="entry name" value="FAD-bd_PCMH_sub2"/>
</dbReference>
<evidence type="ECO:0000259" key="3">
    <source>
        <dbReference type="PROSITE" id="PS51387"/>
    </source>
</evidence>
<evidence type="ECO:0000256" key="1">
    <source>
        <dbReference type="ARBA" id="ARBA00022630"/>
    </source>
</evidence>
<evidence type="ECO:0000256" key="2">
    <source>
        <dbReference type="ARBA" id="ARBA00022827"/>
    </source>
</evidence>
<accession>A0A1J0ACK5</accession>
<dbReference type="InterPro" id="IPR036318">
    <property type="entry name" value="FAD-bd_PCMH-like_sf"/>
</dbReference>
<dbReference type="Proteomes" id="UP000180235">
    <property type="component" value="Chromosome"/>
</dbReference>
<dbReference type="SUPFAM" id="SSF55103">
    <property type="entry name" value="FAD-linked oxidases, C-terminal domain"/>
    <property type="match status" value="1"/>
</dbReference>
<organism evidence="4 5">
    <name type="scientific">Gloeomargarita lithophora Alchichica-D10</name>
    <dbReference type="NCBI Taxonomy" id="1188229"/>
    <lineage>
        <taxon>Bacteria</taxon>
        <taxon>Bacillati</taxon>
        <taxon>Cyanobacteriota</taxon>
        <taxon>Cyanophyceae</taxon>
        <taxon>Gloeomargaritales</taxon>
        <taxon>Gloeomargaritaceae</taxon>
        <taxon>Gloeomargarita</taxon>
    </lineage>
</organism>
<keyword evidence="2" id="KW-0274">FAD</keyword>
<evidence type="ECO:0000313" key="4">
    <source>
        <dbReference type="EMBL" id="APB33655.1"/>
    </source>
</evidence>
<dbReference type="PANTHER" id="PTHR11748:SF103">
    <property type="entry name" value="GLYCOLATE OXIDASE SUBUNIT GLCE"/>
    <property type="match status" value="1"/>
</dbReference>
<feature type="domain" description="FAD-binding PCMH-type" evidence="3">
    <location>
        <begin position="29"/>
        <end position="210"/>
    </location>
</feature>
<evidence type="ECO:0000313" key="5">
    <source>
        <dbReference type="Proteomes" id="UP000180235"/>
    </source>
</evidence>
<dbReference type="Gene3D" id="3.30.465.10">
    <property type="match status" value="1"/>
</dbReference>
<protein>
    <submittedName>
        <fullName evidence="4">FAD linked oxidase domain-containing protein</fullName>
    </submittedName>
</protein>
<dbReference type="SUPFAM" id="SSF56176">
    <property type="entry name" value="FAD-binding/transporter-associated domain-like"/>
    <property type="match status" value="1"/>
</dbReference>
<dbReference type="AlphaFoldDB" id="A0A1J0ACK5"/>
<gene>
    <name evidence="4" type="primary">glcE</name>
    <name evidence="4" type="ORF">GlitD10_1334</name>
</gene>
<keyword evidence="1" id="KW-0285">Flavoprotein</keyword>
<dbReference type="OrthoDB" id="9767256at2"/>